<organism evidence="12 13">
    <name type="scientific">Lottia gigantea</name>
    <name type="common">Giant owl limpet</name>
    <dbReference type="NCBI Taxonomy" id="225164"/>
    <lineage>
        <taxon>Eukaryota</taxon>
        <taxon>Metazoa</taxon>
        <taxon>Spiralia</taxon>
        <taxon>Lophotrochozoa</taxon>
        <taxon>Mollusca</taxon>
        <taxon>Gastropoda</taxon>
        <taxon>Patellogastropoda</taxon>
        <taxon>Lottioidea</taxon>
        <taxon>Lottiidae</taxon>
        <taxon>Lottia</taxon>
    </lineage>
</organism>
<evidence type="ECO:0000256" key="6">
    <source>
        <dbReference type="ARBA" id="ARBA00023136"/>
    </source>
</evidence>
<dbReference type="PROSITE" id="PS50262">
    <property type="entry name" value="G_PROTEIN_RECEP_F1_2"/>
    <property type="match status" value="1"/>
</dbReference>
<dbReference type="GeneID" id="20234319"/>
<keyword evidence="4 10" id="KW-1133">Transmembrane helix</keyword>
<keyword evidence="3 10" id="KW-0812">Transmembrane</keyword>
<dbReference type="AlphaFoldDB" id="V4B0T6"/>
<dbReference type="Gene3D" id="1.20.1070.10">
    <property type="entry name" value="Rhodopsin 7-helix transmembrane proteins"/>
    <property type="match status" value="1"/>
</dbReference>
<dbReference type="RefSeq" id="XP_009048479.1">
    <property type="nucleotide sequence ID" value="XM_009050231.1"/>
</dbReference>
<dbReference type="KEGG" id="lgi:LOTGIDRAFT_140457"/>
<keyword evidence="7 10" id="KW-0675">Receptor</keyword>
<evidence type="ECO:0000256" key="4">
    <source>
        <dbReference type="ARBA" id="ARBA00022989"/>
    </source>
</evidence>
<keyword evidence="5 10" id="KW-0297">G-protein coupled receptor</keyword>
<dbReference type="PRINTS" id="PR00237">
    <property type="entry name" value="GPCRRHODOPSN"/>
</dbReference>
<feature type="transmembrane region" description="Helical" evidence="10">
    <location>
        <begin position="149"/>
        <end position="173"/>
    </location>
</feature>
<dbReference type="PANTHER" id="PTHR24241">
    <property type="entry name" value="NEUROPEPTIDE RECEPTOR-RELATED G-PROTEIN COUPLED RECEPTOR"/>
    <property type="match status" value="1"/>
</dbReference>
<evidence type="ECO:0000256" key="5">
    <source>
        <dbReference type="ARBA" id="ARBA00023040"/>
    </source>
</evidence>
<evidence type="ECO:0000313" key="13">
    <source>
        <dbReference type="Proteomes" id="UP000030746"/>
    </source>
</evidence>
<dbReference type="STRING" id="225164.V4B0T6"/>
<dbReference type="GO" id="GO:0005000">
    <property type="term" value="F:vasopressin receptor activity"/>
    <property type="evidence" value="ECO:0007669"/>
    <property type="project" value="InterPro"/>
</dbReference>
<feature type="domain" description="G-protein coupled receptors family 1 profile" evidence="11">
    <location>
        <begin position="48"/>
        <end position="346"/>
    </location>
</feature>
<proteinExistence type="inferred from homology"/>
<dbReference type="GO" id="GO:0042277">
    <property type="term" value="F:peptide binding"/>
    <property type="evidence" value="ECO:0007669"/>
    <property type="project" value="TreeGrafter"/>
</dbReference>
<keyword evidence="8 10" id="KW-0325">Glycoprotein</keyword>
<keyword evidence="9 10" id="KW-0807">Transducer</keyword>
<dbReference type="CTD" id="20234319"/>
<name>V4B0T6_LOTGI</name>
<feature type="transmembrane region" description="Helical" evidence="10">
    <location>
        <begin position="68"/>
        <end position="90"/>
    </location>
</feature>
<evidence type="ECO:0000256" key="9">
    <source>
        <dbReference type="ARBA" id="ARBA00023224"/>
    </source>
</evidence>
<evidence type="ECO:0000256" key="10">
    <source>
        <dbReference type="RuleBase" id="RU046427"/>
    </source>
</evidence>
<feature type="transmembrane region" description="Helical" evidence="10">
    <location>
        <begin position="293"/>
        <end position="315"/>
    </location>
</feature>
<evidence type="ECO:0000256" key="1">
    <source>
        <dbReference type="ARBA" id="ARBA00004651"/>
    </source>
</evidence>
<evidence type="ECO:0000256" key="8">
    <source>
        <dbReference type="ARBA" id="ARBA00023180"/>
    </source>
</evidence>
<protein>
    <recommendedName>
        <fullName evidence="11">G-protein coupled receptors family 1 profile domain-containing protein</fullName>
    </recommendedName>
</protein>
<feature type="transmembrane region" description="Helical" evidence="10">
    <location>
        <begin position="193"/>
        <end position="216"/>
    </location>
</feature>
<feature type="transmembrane region" description="Helical" evidence="10">
    <location>
        <begin position="110"/>
        <end position="128"/>
    </location>
</feature>
<evidence type="ECO:0000256" key="3">
    <source>
        <dbReference type="ARBA" id="ARBA00022692"/>
    </source>
</evidence>
<keyword evidence="2" id="KW-1003">Cell membrane</keyword>
<dbReference type="Pfam" id="PF00001">
    <property type="entry name" value="7tm_1"/>
    <property type="match status" value="1"/>
</dbReference>
<dbReference type="OMA" id="RCFFCCC"/>
<dbReference type="Proteomes" id="UP000030746">
    <property type="component" value="Unassembled WGS sequence"/>
</dbReference>
<gene>
    <name evidence="12" type="ORF">LOTGIDRAFT_140457</name>
</gene>
<dbReference type="PANTHER" id="PTHR24241:SF161">
    <property type="entry name" value="G-PROTEIN COUPLED RECEPTORS FAMILY 1 PROFILE DOMAIN-CONTAINING PROTEIN"/>
    <property type="match status" value="1"/>
</dbReference>
<dbReference type="CDD" id="cd15196">
    <property type="entry name" value="7tmA_Vasopressin_Oxytocin"/>
    <property type="match status" value="1"/>
</dbReference>
<feature type="transmembrane region" description="Helical" evidence="10">
    <location>
        <begin position="35"/>
        <end position="56"/>
    </location>
</feature>
<dbReference type="PROSITE" id="PS00237">
    <property type="entry name" value="G_PROTEIN_RECEP_F1_1"/>
    <property type="match status" value="1"/>
</dbReference>
<evidence type="ECO:0000259" key="11">
    <source>
        <dbReference type="PROSITE" id="PS50262"/>
    </source>
</evidence>
<dbReference type="GO" id="GO:0005886">
    <property type="term" value="C:plasma membrane"/>
    <property type="evidence" value="ECO:0007669"/>
    <property type="project" value="UniProtKB-SubCell"/>
</dbReference>
<feature type="transmembrane region" description="Helical" evidence="10">
    <location>
        <begin position="327"/>
        <end position="349"/>
    </location>
</feature>
<dbReference type="GO" id="GO:0032870">
    <property type="term" value="P:cellular response to hormone stimulus"/>
    <property type="evidence" value="ECO:0007669"/>
    <property type="project" value="TreeGrafter"/>
</dbReference>
<dbReference type="SUPFAM" id="SSF81321">
    <property type="entry name" value="Family A G protein-coupled receptor-like"/>
    <property type="match status" value="1"/>
</dbReference>
<evidence type="ECO:0000313" key="12">
    <source>
        <dbReference type="EMBL" id="ESP00851.1"/>
    </source>
</evidence>
<reference evidence="12 13" key="1">
    <citation type="journal article" date="2013" name="Nature">
        <title>Insights into bilaterian evolution from three spiralian genomes.</title>
        <authorList>
            <person name="Simakov O."/>
            <person name="Marletaz F."/>
            <person name="Cho S.J."/>
            <person name="Edsinger-Gonzales E."/>
            <person name="Havlak P."/>
            <person name="Hellsten U."/>
            <person name="Kuo D.H."/>
            <person name="Larsson T."/>
            <person name="Lv J."/>
            <person name="Arendt D."/>
            <person name="Savage R."/>
            <person name="Osoegawa K."/>
            <person name="de Jong P."/>
            <person name="Grimwood J."/>
            <person name="Chapman J.A."/>
            <person name="Shapiro H."/>
            <person name="Aerts A."/>
            <person name="Otillar R.P."/>
            <person name="Terry A.Y."/>
            <person name="Boore J.L."/>
            <person name="Grigoriev I.V."/>
            <person name="Lindberg D.R."/>
            <person name="Seaver E.C."/>
            <person name="Weisblat D.A."/>
            <person name="Putnam N.H."/>
            <person name="Rokhsar D.S."/>
        </authorList>
    </citation>
    <scope>NUCLEOTIDE SEQUENCE [LARGE SCALE GENOMIC DNA]</scope>
</reference>
<dbReference type="PRINTS" id="PR00896">
    <property type="entry name" value="VASOPRESSINR"/>
</dbReference>
<dbReference type="InterPro" id="IPR000276">
    <property type="entry name" value="GPCR_Rhodpsn"/>
</dbReference>
<dbReference type="OrthoDB" id="6435638at2759"/>
<evidence type="ECO:0000256" key="7">
    <source>
        <dbReference type="ARBA" id="ARBA00023170"/>
    </source>
</evidence>
<sequence>MAGFFLDNTTWMPNGTTESLAPSSGGMSKLTKIKIAVQSVILYLALFGNSVVLLVLKCRKPKLTRMQWFIVHLCLTDIFVAIFNTMTQLIQDINGGVFVGNDFSCRFVKYFQVVAMYASSYVLIMTAIDRYISICHPLISQTMNPNRPHLMVLGAWVLSLVFSIPQMIIFKYIYERGRWNCSSSRALTENWTYQAYTTWIFVSIYAVPFCILAFCYGRICHVVWSSSKAQAAHQPLGSRRLNSTKGPMWKISFKKNTNSTVPPNQDDLLKRNSINPKSFKKSMSKSKVKTIKVTLSVVICYLLCWAPWFTAMMWWAYDTNAPSSAWAFHLIVLLAALNSCTNPWIYLFFTGNVCSKRETKRRVSRSWTASTHITSMYDSDSRSRSGRSSYYDMSQRSSRDLTTSICDADSRPKSTTASYYEIARRDTGNQASQDAVSTC</sequence>
<dbReference type="HOGENOM" id="CLU_009579_15_3_1"/>
<dbReference type="EMBL" id="KB200650">
    <property type="protein sequence ID" value="ESP00851.1"/>
    <property type="molecule type" value="Genomic_DNA"/>
</dbReference>
<keyword evidence="13" id="KW-1185">Reference proteome</keyword>
<evidence type="ECO:0000256" key="2">
    <source>
        <dbReference type="ARBA" id="ARBA00022475"/>
    </source>
</evidence>
<comment type="subcellular location">
    <subcellularLocation>
        <location evidence="1 10">Cell membrane</location>
        <topology evidence="1 10">Multi-pass membrane protein</topology>
    </subcellularLocation>
</comment>
<dbReference type="InterPro" id="IPR001817">
    <property type="entry name" value="Vasoprsn_rcpt"/>
</dbReference>
<accession>V4B0T6</accession>
<comment type="similarity">
    <text evidence="10">Belongs to the G-protein coupled receptor 1 family. Vasopressin/oxytocin receptor subfamily.</text>
</comment>
<dbReference type="InterPro" id="IPR017452">
    <property type="entry name" value="GPCR_Rhodpsn_7TM"/>
</dbReference>
<keyword evidence="6 10" id="KW-0472">Membrane</keyword>